<dbReference type="CDD" id="cd04793">
    <property type="entry name" value="LanC"/>
    <property type="match status" value="1"/>
</dbReference>
<evidence type="ECO:0000313" key="2">
    <source>
        <dbReference type="Proteomes" id="UP001500751"/>
    </source>
</evidence>
<dbReference type="SUPFAM" id="SSF158745">
    <property type="entry name" value="LanC-like"/>
    <property type="match status" value="1"/>
</dbReference>
<dbReference type="RefSeq" id="WP_344668891.1">
    <property type="nucleotide sequence ID" value="NZ_BAAAQN010000041.1"/>
</dbReference>
<dbReference type="InterPro" id="IPR033889">
    <property type="entry name" value="LanC"/>
</dbReference>
<organism evidence="1 2">
    <name type="scientific">Catenulispora yoronensis</name>
    <dbReference type="NCBI Taxonomy" id="450799"/>
    <lineage>
        <taxon>Bacteria</taxon>
        <taxon>Bacillati</taxon>
        <taxon>Actinomycetota</taxon>
        <taxon>Actinomycetes</taxon>
        <taxon>Catenulisporales</taxon>
        <taxon>Catenulisporaceae</taxon>
        <taxon>Catenulispora</taxon>
    </lineage>
</organism>
<dbReference type="EMBL" id="BAAAQN010000041">
    <property type="protein sequence ID" value="GAA2046472.1"/>
    <property type="molecule type" value="Genomic_DNA"/>
</dbReference>
<gene>
    <name evidence="1" type="ORF">GCM10009839_58530</name>
</gene>
<dbReference type="InterPro" id="IPR007822">
    <property type="entry name" value="LANC-like"/>
</dbReference>
<proteinExistence type="predicted"/>
<reference evidence="1 2" key="1">
    <citation type="journal article" date="2019" name="Int. J. Syst. Evol. Microbiol.">
        <title>The Global Catalogue of Microorganisms (GCM) 10K type strain sequencing project: providing services to taxonomists for standard genome sequencing and annotation.</title>
        <authorList>
            <consortium name="The Broad Institute Genomics Platform"/>
            <consortium name="The Broad Institute Genome Sequencing Center for Infectious Disease"/>
            <person name="Wu L."/>
            <person name="Ma J."/>
        </authorList>
    </citation>
    <scope>NUCLEOTIDE SEQUENCE [LARGE SCALE GENOMIC DNA]</scope>
    <source>
        <strain evidence="1 2">JCM 16014</strain>
    </source>
</reference>
<evidence type="ECO:0000313" key="1">
    <source>
        <dbReference type="EMBL" id="GAA2046472.1"/>
    </source>
</evidence>
<dbReference type="Pfam" id="PF05147">
    <property type="entry name" value="LANC_like"/>
    <property type="match status" value="1"/>
</dbReference>
<name>A0ABN2UZY7_9ACTN</name>
<dbReference type="PRINTS" id="PR01950">
    <property type="entry name" value="LANCSUPER"/>
</dbReference>
<keyword evidence="2" id="KW-1185">Reference proteome</keyword>
<comment type="caution">
    <text evidence="1">The sequence shown here is derived from an EMBL/GenBank/DDBJ whole genome shotgun (WGS) entry which is preliminary data.</text>
</comment>
<accession>A0ABN2UZY7</accession>
<dbReference type="PRINTS" id="PR01955">
    <property type="entry name" value="LANCFRANKIA"/>
</dbReference>
<protein>
    <submittedName>
        <fullName evidence="1">Lanthionine synthetase C family protein</fullName>
    </submittedName>
</protein>
<dbReference type="Gene3D" id="1.50.10.20">
    <property type="match status" value="1"/>
</dbReference>
<dbReference type="SMART" id="SM01260">
    <property type="entry name" value="LANC_like"/>
    <property type="match status" value="1"/>
</dbReference>
<dbReference type="Proteomes" id="UP001500751">
    <property type="component" value="Unassembled WGS sequence"/>
</dbReference>
<sequence>MAKLAAAASASPMLAEVSARFCADLPTATPPPQDEPWHGQSLAKGAAGIALHRIELAQTHRAEWRHAHGWIIAATSNGASAADSTGLLLGAPAIAFMLHAASGKDRYANASADVGHAVATLAERRVTTATERIATGATTEFIEYDLFHGLTGIGAVLLQTDPAGGAMEQILDYLVALTRPLRHDERTLPGWWVSHAPERLTSAAYAGHGNFGAAHGITGPLALLAQAARRGLIVKGHREAIETIFTFMDSWRQDSPAGSWWPEWITVGELETGRCKQVGPERPSWCYGTPGIARAGQLAAIATGDTSRQAVYENALLACLDDATQRKRIIDAGICHGAAGLFQAVWRAANDATDQRLRDRLPGLADDLARLAQDESTVGPGFLLGRAGCALAVQTAATDAAPISGWDACLLID</sequence>